<proteinExistence type="predicted"/>
<gene>
    <name evidence="2" type="ORF">GRAN_2944</name>
</gene>
<dbReference type="InterPro" id="IPR041999">
    <property type="entry name" value="Sortase_D_1"/>
</dbReference>
<dbReference type="Pfam" id="PF04203">
    <property type="entry name" value="Sortase"/>
    <property type="match status" value="1"/>
</dbReference>
<evidence type="ECO:0008006" key="4">
    <source>
        <dbReference type="Google" id="ProtNLM"/>
    </source>
</evidence>
<keyword evidence="1" id="KW-0378">Hydrolase</keyword>
<dbReference type="InterPro" id="IPR005754">
    <property type="entry name" value="Sortase"/>
</dbReference>
<keyword evidence="3" id="KW-1185">Reference proteome</keyword>
<dbReference type="Gene3D" id="2.40.260.10">
    <property type="entry name" value="Sortase"/>
    <property type="match status" value="1"/>
</dbReference>
<dbReference type="SUPFAM" id="SSF63817">
    <property type="entry name" value="Sortase"/>
    <property type="match status" value="1"/>
</dbReference>
<comment type="caution">
    <text evidence="2">The sequence shown here is derived from an EMBL/GenBank/DDBJ whole genome shotgun (WGS) entry which is preliminary data.</text>
</comment>
<name>A0A4Q0SZ13_9BACT</name>
<accession>A0A4Q0SZ13</accession>
<dbReference type="EMBL" id="RDSM01000002">
    <property type="protein sequence ID" value="RXH56087.1"/>
    <property type="molecule type" value="Genomic_DNA"/>
</dbReference>
<protein>
    <recommendedName>
        <fullName evidence="4">Sortase family protein</fullName>
    </recommendedName>
</protein>
<dbReference type="InterPro" id="IPR023365">
    <property type="entry name" value="Sortase_dom-sf"/>
</dbReference>
<dbReference type="Proteomes" id="UP000289437">
    <property type="component" value="Unassembled WGS sequence"/>
</dbReference>
<evidence type="ECO:0000313" key="2">
    <source>
        <dbReference type="EMBL" id="RXH56087.1"/>
    </source>
</evidence>
<dbReference type="CDD" id="cd05828">
    <property type="entry name" value="Sortase_D_1"/>
    <property type="match status" value="1"/>
</dbReference>
<dbReference type="RefSeq" id="WP_128913613.1">
    <property type="nucleotide sequence ID" value="NZ_RDSM01000002.1"/>
</dbReference>
<evidence type="ECO:0000256" key="1">
    <source>
        <dbReference type="ARBA" id="ARBA00022801"/>
    </source>
</evidence>
<organism evidence="2 3">
    <name type="scientific">Granulicella sibirica</name>
    <dbReference type="NCBI Taxonomy" id="2479048"/>
    <lineage>
        <taxon>Bacteria</taxon>
        <taxon>Pseudomonadati</taxon>
        <taxon>Acidobacteriota</taxon>
        <taxon>Terriglobia</taxon>
        <taxon>Terriglobales</taxon>
        <taxon>Acidobacteriaceae</taxon>
        <taxon>Granulicella</taxon>
    </lineage>
</organism>
<reference evidence="3" key="2">
    <citation type="submission" date="2019-02" db="EMBL/GenBank/DDBJ databases">
        <title>Granulicella sibirica sp. nov., a psychrotolerant acidobacterium isolated from an organic soil layer in forested tundra, West Siberia.</title>
        <authorList>
            <person name="Oshkin I.Y."/>
            <person name="Kulichevskaya I.S."/>
            <person name="Rijpstra W.I.C."/>
            <person name="Sinninghe Damste J.S."/>
            <person name="Rakitin A.L."/>
            <person name="Ravin N.V."/>
            <person name="Dedysh S.N."/>
        </authorList>
    </citation>
    <scope>NUCLEOTIDE SEQUENCE [LARGE SCALE GENOMIC DNA]</scope>
    <source>
        <strain evidence="3">AF10</strain>
    </source>
</reference>
<evidence type="ECO:0000313" key="3">
    <source>
        <dbReference type="Proteomes" id="UP000289437"/>
    </source>
</evidence>
<reference evidence="2 3" key="1">
    <citation type="submission" date="2018-11" db="EMBL/GenBank/DDBJ databases">
        <authorList>
            <person name="Mardanov A.V."/>
            <person name="Ravin N.V."/>
            <person name="Dedysh S.N."/>
        </authorList>
    </citation>
    <scope>NUCLEOTIDE SEQUENCE [LARGE SCALE GENOMIC DNA]</scope>
    <source>
        <strain evidence="2 3">AF10</strain>
    </source>
</reference>
<dbReference type="NCBIfam" id="TIGR01076">
    <property type="entry name" value="sortase_fam"/>
    <property type="match status" value="1"/>
</dbReference>
<dbReference type="GO" id="GO:0016787">
    <property type="term" value="F:hydrolase activity"/>
    <property type="evidence" value="ECO:0007669"/>
    <property type="project" value="UniProtKB-KW"/>
</dbReference>
<sequence>MQRQISHAWLRRTELLLLVAGVLCAVYLAAVKVKAISAERASRSLFARPISSPAENQSSVDEQTPPTGQATIMGRLEIRDLKLSVPIFSNYESESLRKGVGYIPGTARPGGLGTLGLAGHRDTYFKPLRGIRANMDIRVADQTGVYHYEVDTTEIVTPDQVRVLDVQNRPELTLITCYPFNYIGAAPRRFIVHAHLLSAIPDEP</sequence>
<dbReference type="AlphaFoldDB" id="A0A4Q0SZ13"/>
<dbReference type="OrthoDB" id="165822at2"/>